<dbReference type="AlphaFoldDB" id="G0PEJ5"/>
<gene>
    <name evidence="2" type="ORF">CAEBREN_17136</name>
</gene>
<feature type="compositionally biased region" description="Polar residues" evidence="1">
    <location>
        <begin position="38"/>
        <end position="57"/>
    </location>
</feature>
<sequence length="175" mass="20482">MKMQQKQRKRPKQHRQRRRNRQKTPHESTGMFVRKKPSSCNSWNPADSDTSSNQKCAQKSKEESGGEWTEEVTQESQEMRHWSTCKDSSPIHSSDIIDKDAIRQNRHLKHRTSGNTPISQQLHHFDESAEDSHVKKLSQVNKCWKYIAYTTSERNQHKSTAAKQHEEYLKGNALL</sequence>
<dbReference type="EMBL" id="GL380318">
    <property type="protein sequence ID" value="EGT53074.1"/>
    <property type="molecule type" value="Genomic_DNA"/>
</dbReference>
<dbReference type="Proteomes" id="UP000008068">
    <property type="component" value="Unassembled WGS sequence"/>
</dbReference>
<proteinExistence type="predicted"/>
<keyword evidence="3" id="KW-1185">Reference proteome</keyword>
<feature type="region of interest" description="Disordered" evidence="1">
    <location>
        <begin position="1"/>
        <end position="97"/>
    </location>
</feature>
<organism evidence="3">
    <name type="scientific">Caenorhabditis brenneri</name>
    <name type="common">Nematode worm</name>
    <dbReference type="NCBI Taxonomy" id="135651"/>
    <lineage>
        <taxon>Eukaryota</taxon>
        <taxon>Metazoa</taxon>
        <taxon>Ecdysozoa</taxon>
        <taxon>Nematoda</taxon>
        <taxon>Chromadorea</taxon>
        <taxon>Rhabditida</taxon>
        <taxon>Rhabditina</taxon>
        <taxon>Rhabditomorpha</taxon>
        <taxon>Rhabditoidea</taxon>
        <taxon>Rhabditidae</taxon>
        <taxon>Peloderinae</taxon>
        <taxon>Caenorhabditis</taxon>
    </lineage>
</organism>
<dbReference type="HOGENOM" id="CLU_1533929_0_0_1"/>
<accession>G0PEJ5</accession>
<reference evidence="3" key="1">
    <citation type="submission" date="2011-07" db="EMBL/GenBank/DDBJ databases">
        <authorList>
            <consortium name="Caenorhabditis brenneri Sequencing and Analysis Consortium"/>
            <person name="Wilson R.K."/>
        </authorList>
    </citation>
    <scope>NUCLEOTIDE SEQUENCE [LARGE SCALE GENOMIC DNA]</scope>
    <source>
        <strain evidence="3">PB2801</strain>
    </source>
</reference>
<evidence type="ECO:0000256" key="1">
    <source>
        <dbReference type="SAM" id="MobiDB-lite"/>
    </source>
</evidence>
<protein>
    <submittedName>
        <fullName evidence="2">Uncharacterized protein</fullName>
    </submittedName>
</protein>
<feature type="region of interest" description="Disordered" evidence="1">
    <location>
        <begin position="154"/>
        <end position="175"/>
    </location>
</feature>
<name>G0PEJ5_CAEBE</name>
<dbReference type="InParanoid" id="G0PEJ5"/>
<evidence type="ECO:0000313" key="3">
    <source>
        <dbReference type="Proteomes" id="UP000008068"/>
    </source>
</evidence>
<evidence type="ECO:0000313" key="2">
    <source>
        <dbReference type="EMBL" id="EGT53074.1"/>
    </source>
</evidence>
<feature type="compositionally biased region" description="Basic residues" evidence="1">
    <location>
        <begin position="1"/>
        <end position="23"/>
    </location>
</feature>